<reference evidence="2" key="1">
    <citation type="submission" date="2016-02" db="EMBL/GenBank/DDBJ databases">
        <title>Paenibacillus sp. LPB0068, isolated from Crassostrea gigas.</title>
        <authorList>
            <person name="Shin S.-K."/>
            <person name="Yi H."/>
        </authorList>
    </citation>
    <scope>NUCLEOTIDE SEQUENCE [LARGE SCALE GENOMIC DNA]</scope>
    <source>
        <strain evidence="2">KCTC 23969</strain>
    </source>
</reference>
<keyword evidence="2" id="KW-1185">Reference proteome</keyword>
<dbReference type="Gene3D" id="2.130.10.10">
    <property type="entry name" value="YVTN repeat-like/Quinoprotein amine dehydrogenase"/>
    <property type="match status" value="1"/>
</dbReference>
<comment type="caution">
    <text evidence="1">The sequence shown here is derived from an EMBL/GenBank/DDBJ whole genome shotgun (WGS) entry which is preliminary data.</text>
</comment>
<dbReference type="Proteomes" id="UP000092612">
    <property type="component" value="Unassembled WGS sequence"/>
</dbReference>
<protein>
    <recommendedName>
        <fullName evidence="3">Cell surface protein</fullName>
    </recommendedName>
</protein>
<evidence type="ECO:0000313" key="1">
    <source>
        <dbReference type="EMBL" id="OBY65659.1"/>
    </source>
</evidence>
<dbReference type="InterPro" id="IPR015943">
    <property type="entry name" value="WD40/YVTN_repeat-like_dom_sf"/>
</dbReference>
<dbReference type="PANTHER" id="PTHR47197:SF3">
    <property type="entry name" value="DIHYDRO-HEME D1 DEHYDROGENASE"/>
    <property type="match status" value="1"/>
</dbReference>
<dbReference type="STRING" id="996801.BW723_13355"/>
<evidence type="ECO:0000313" key="2">
    <source>
        <dbReference type="Proteomes" id="UP000092612"/>
    </source>
</evidence>
<gene>
    <name evidence="1" type="ORF">LPB301_08425</name>
</gene>
<dbReference type="InterPro" id="IPR011048">
    <property type="entry name" value="Haem_d1_sf"/>
</dbReference>
<dbReference type="InterPro" id="IPR031815">
    <property type="entry name" value="DUF5074"/>
</dbReference>
<sequence>MMNIKKTIFLVALSGVLFSSCNNNDGEDLPKGDYENGILIANEGAFSGGTGTINFISDDYLTEESTIYSSLNGENIGTILQSIGFNGDDAYLVANVGNKISIADRYTMEKITEISQGLSNPRYIAFANGKGYVTNWGEGGDATDDYIAVVDLASNTISTTISVAEGPEQVIADGNTIYVSHKGGWGSGNTISVIDTTSDSVISTITVGNVPDEMIIDNSGNLVVSCEGSAWSTPELLGSLVTVNTSTNTVSSTIDFASGFHPGNMVLSDANIYLSTSSDVYQMSESASVVPTSSIISTTVYGMSVNDGKIYVTDAKDYASNGTLKIFDASSFIELKEFTVGLIPGKVYFN</sequence>
<organism evidence="1 2">
    <name type="scientific">Polaribacter reichenbachii</name>
    <dbReference type="NCBI Taxonomy" id="996801"/>
    <lineage>
        <taxon>Bacteria</taxon>
        <taxon>Pseudomonadati</taxon>
        <taxon>Bacteroidota</taxon>
        <taxon>Flavobacteriia</taxon>
        <taxon>Flavobacteriales</taxon>
        <taxon>Flavobacteriaceae</taxon>
    </lineage>
</organism>
<dbReference type="SUPFAM" id="SSF51004">
    <property type="entry name" value="C-terminal (heme d1) domain of cytochrome cd1-nitrite reductase"/>
    <property type="match status" value="1"/>
</dbReference>
<evidence type="ECO:0008006" key="3">
    <source>
        <dbReference type="Google" id="ProtNLM"/>
    </source>
</evidence>
<dbReference type="EMBL" id="LSFL01000030">
    <property type="protein sequence ID" value="OBY65659.1"/>
    <property type="molecule type" value="Genomic_DNA"/>
</dbReference>
<dbReference type="AlphaFoldDB" id="A0A1B8U1K0"/>
<dbReference type="InterPro" id="IPR051200">
    <property type="entry name" value="Host-pathogen_enzymatic-act"/>
</dbReference>
<name>A0A1B8U1K0_9FLAO</name>
<proteinExistence type="predicted"/>
<dbReference type="PANTHER" id="PTHR47197">
    <property type="entry name" value="PROTEIN NIRF"/>
    <property type="match status" value="1"/>
</dbReference>
<dbReference type="PROSITE" id="PS51257">
    <property type="entry name" value="PROKAR_LIPOPROTEIN"/>
    <property type="match status" value="1"/>
</dbReference>
<dbReference type="RefSeq" id="WP_083139734.1">
    <property type="nucleotide sequence ID" value="NZ_CP019337.1"/>
</dbReference>
<accession>A0A1B8U1K0</accession>
<dbReference type="Pfam" id="PF16819">
    <property type="entry name" value="DUF5074"/>
    <property type="match status" value="1"/>
</dbReference>
<dbReference type="OrthoDB" id="9773938at2"/>